<dbReference type="EMBL" id="JASJOU010000011">
    <property type="protein sequence ID" value="MDJ1504314.1"/>
    <property type="molecule type" value="Genomic_DNA"/>
</dbReference>
<evidence type="ECO:0000313" key="1">
    <source>
        <dbReference type="EMBL" id="MDJ1504314.1"/>
    </source>
</evidence>
<keyword evidence="2" id="KW-1185">Reference proteome</keyword>
<reference evidence="1" key="1">
    <citation type="submission" date="2023-05" db="EMBL/GenBank/DDBJ databases">
        <authorList>
            <person name="Zhang X."/>
        </authorList>
    </citation>
    <scope>NUCLEOTIDE SEQUENCE</scope>
    <source>
        <strain evidence="1">BD1B2-1</strain>
    </source>
</reference>
<dbReference type="Proteomes" id="UP001232063">
    <property type="component" value="Unassembled WGS sequence"/>
</dbReference>
<evidence type="ECO:0000313" key="2">
    <source>
        <dbReference type="Proteomes" id="UP001232063"/>
    </source>
</evidence>
<comment type="caution">
    <text evidence="1">The sequence shown here is derived from an EMBL/GenBank/DDBJ whole genome shotgun (WGS) entry which is preliminary data.</text>
</comment>
<sequence>MAWRLPTDFLEVKQHVLQHIYQCSLSNEKQIYGWFGEYIYKLSTQGWSRWDIYRLMHDLLEEPMDEAYETDINELETSLVGNCSSECIIRLYGDPKSTELLKSYVGSGQWRMEE</sequence>
<gene>
    <name evidence="1" type="ORF">QNI22_26885</name>
</gene>
<organism evidence="1 2">
    <name type="scientific">Xanthocytophaga agilis</name>
    <dbReference type="NCBI Taxonomy" id="3048010"/>
    <lineage>
        <taxon>Bacteria</taxon>
        <taxon>Pseudomonadati</taxon>
        <taxon>Bacteroidota</taxon>
        <taxon>Cytophagia</taxon>
        <taxon>Cytophagales</taxon>
        <taxon>Rhodocytophagaceae</taxon>
        <taxon>Xanthocytophaga</taxon>
    </lineage>
</organism>
<dbReference type="AlphaFoldDB" id="A0AAE3R5U5"/>
<accession>A0AAE3R5U5</accession>
<name>A0AAE3R5U5_9BACT</name>
<proteinExistence type="predicted"/>
<protein>
    <submittedName>
        <fullName evidence="1">Uncharacterized protein</fullName>
    </submittedName>
</protein>
<dbReference type="RefSeq" id="WP_314515473.1">
    <property type="nucleotide sequence ID" value="NZ_JASJOU010000011.1"/>
</dbReference>